<feature type="transmembrane region" description="Helical" evidence="6">
    <location>
        <begin position="296"/>
        <end position="318"/>
    </location>
</feature>
<dbReference type="EMBL" id="JAIKTU010000010">
    <property type="protein sequence ID" value="MBY0756414.1"/>
    <property type="molecule type" value="Genomic_DNA"/>
</dbReference>
<proteinExistence type="inferred from homology"/>
<feature type="domain" description="ABC3 transporter permease C-terminal" evidence="7">
    <location>
        <begin position="64"/>
        <end position="179"/>
    </location>
</feature>
<keyword evidence="3 6" id="KW-0812">Transmembrane</keyword>
<evidence type="ECO:0000256" key="3">
    <source>
        <dbReference type="ARBA" id="ARBA00022692"/>
    </source>
</evidence>
<comment type="caution">
    <text evidence="8">The sequence shown here is derived from an EMBL/GenBank/DDBJ whole genome shotgun (WGS) entry which is preliminary data.</text>
</comment>
<comment type="subcellular location">
    <subcellularLocation>
        <location evidence="1 6">Cell membrane</location>
        <topology evidence="1 6">Multi-pass membrane protein</topology>
    </subcellularLocation>
</comment>
<dbReference type="PIRSF" id="PIRSF018968">
    <property type="entry name" value="ABC_permease_BceB"/>
    <property type="match status" value="1"/>
</dbReference>
<keyword evidence="2 6" id="KW-1003">Cell membrane</keyword>
<feature type="transmembrane region" description="Helical" evidence="6">
    <location>
        <begin position="202"/>
        <end position="225"/>
    </location>
</feature>
<keyword evidence="9" id="KW-1185">Reference proteome</keyword>
<protein>
    <submittedName>
        <fullName evidence="8">ABC transporter permease</fullName>
    </submittedName>
</protein>
<comment type="similarity">
    <text evidence="6">Belongs to the ABC-4 integral membrane protein family.</text>
</comment>
<keyword evidence="6" id="KW-0813">Transport</keyword>
<dbReference type="PANTHER" id="PTHR46795:SF3">
    <property type="entry name" value="ABC TRANSPORTER PERMEASE"/>
    <property type="match status" value="1"/>
</dbReference>
<dbReference type="Pfam" id="PF02687">
    <property type="entry name" value="FtsX"/>
    <property type="match status" value="2"/>
</dbReference>
<feature type="transmembrane region" description="Helical" evidence="6">
    <location>
        <begin position="240"/>
        <end position="267"/>
    </location>
</feature>
<gene>
    <name evidence="8" type="ORF">K5V21_13240</name>
</gene>
<dbReference type="InterPro" id="IPR052536">
    <property type="entry name" value="ABC-4_Integral_Memb_Prot"/>
</dbReference>
<evidence type="ECO:0000256" key="4">
    <source>
        <dbReference type="ARBA" id="ARBA00022989"/>
    </source>
</evidence>
<evidence type="ECO:0000313" key="9">
    <source>
        <dbReference type="Proteomes" id="UP001299068"/>
    </source>
</evidence>
<evidence type="ECO:0000256" key="1">
    <source>
        <dbReference type="ARBA" id="ARBA00004651"/>
    </source>
</evidence>
<accession>A0ABS7L026</accession>
<feature type="transmembrane region" description="Helical" evidence="6">
    <location>
        <begin position="58"/>
        <end position="77"/>
    </location>
</feature>
<evidence type="ECO:0000259" key="7">
    <source>
        <dbReference type="Pfam" id="PF02687"/>
    </source>
</evidence>
<sequence>MYAKLAISNAKKSIKDYLIYFITITLCVSLFYAFTSLSSSSYEFITEESYKFDMLKDILKYSTYIITALLVVLIGYVNKYMIRRRQREFATYILLGAEQKNVALMFFIETLIVGILAIILGIFIGTLFSQVVTALVLITAKQEIVFTLKLYMDTVILTFIFFISMFCIIGLYNIKVLKKVKLINMLNAEKKTEFQFKRCGKIYGGVFIIATILYVIAGYCTYKLIKAINNPELIKGNEQAFIIVSLVTFILGTYALFYSLSYIIIFIKNRWIGFRYENTNLFLIGSIVSKIKTAPILMATISLTFLGAAISFSLTLLMSEWSLGYLDYRIPFDISISNEYSVPGRFSITDINDIPNIDYGEIVEYLNEDNYNIDYCEVNKYFINKEDFYKREKRDMPMLAIKLSEFNKLRSMLGYEKVNLKNDEFTMQWAKRIPKEEVDKFINSNSNFKVSNKSLSISNIPYYTESLGEGIYNFYTNAIIILPDEVCKDLIVASTDFYANTKKDMSYDKAISFENDYVQKWINNEYGEVASKYDEDGYDDYSYFVYTSTKVAEVSEILNATLAMRILGIYLGIVLLMISLTVLALQQLADSIEHKDRFNVLKKLGVEEKEISNIILKQISIYFIIPIFIAIIGFIIFIYNYAVIFNSEISAYIGEKSFILNIKIALVLIVSIYIAYFIATYYTFKRNIKC</sequence>
<evidence type="ECO:0000313" key="8">
    <source>
        <dbReference type="EMBL" id="MBY0756414.1"/>
    </source>
</evidence>
<organism evidence="8 9">
    <name type="scientific">Clostridium sardiniense</name>
    <name type="common">Clostridium absonum</name>
    <dbReference type="NCBI Taxonomy" id="29369"/>
    <lineage>
        <taxon>Bacteria</taxon>
        <taxon>Bacillati</taxon>
        <taxon>Bacillota</taxon>
        <taxon>Clostridia</taxon>
        <taxon>Eubacteriales</taxon>
        <taxon>Clostridiaceae</taxon>
        <taxon>Clostridium</taxon>
    </lineage>
</organism>
<feature type="transmembrane region" description="Helical" evidence="6">
    <location>
        <begin position="17"/>
        <end position="38"/>
    </location>
</feature>
<feature type="domain" description="ABC3 transporter permease C-terminal" evidence="7">
    <location>
        <begin position="571"/>
        <end position="678"/>
    </location>
</feature>
<feature type="transmembrane region" description="Helical" evidence="6">
    <location>
        <begin position="619"/>
        <end position="642"/>
    </location>
</feature>
<dbReference type="InterPro" id="IPR003838">
    <property type="entry name" value="ABC3_permease_C"/>
</dbReference>
<dbReference type="Proteomes" id="UP001299068">
    <property type="component" value="Unassembled WGS sequence"/>
</dbReference>
<feature type="transmembrane region" description="Helical" evidence="6">
    <location>
        <begin position="662"/>
        <end position="684"/>
    </location>
</feature>
<feature type="transmembrane region" description="Helical" evidence="6">
    <location>
        <begin position="110"/>
        <end position="138"/>
    </location>
</feature>
<evidence type="ECO:0000256" key="5">
    <source>
        <dbReference type="ARBA" id="ARBA00023136"/>
    </source>
</evidence>
<feature type="transmembrane region" description="Helical" evidence="6">
    <location>
        <begin position="562"/>
        <end position="585"/>
    </location>
</feature>
<dbReference type="RefSeq" id="WP_221861660.1">
    <property type="nucleotide sequence ID" value="NZ_JAIKTU010000010.1"/>
</dbReference>
<evidence type="ECO:0000256" key="2">
    <source>
        <dbReference type="ARBA" id="ARBA00022475"/>
    </source>
</evidence>
<name>A0ABS7L026_CLOSR</name>
<reference evidence="8 9" key="1">
    <citation type="journal article" date="2021" name="Cell Host Microbe">
        <title>in vivo commensal control of Clostridioides difficile virulence.</title>
        <authorList>
            <person name="Girinathan B.P."/>
            <person name="Dibenedetto N."/>
            <person name="Worley J.N."/>
            <person name="Peltier J."/>
            <person name="Arrieta-Ortiz M.L."/>
            <person name="Rupa Christinal Immanuel S."/>
            <person name="Lavin R."/>
            <person name="Delaney M.L."/>
            <person name="Cummins C."/>
            <person name="Hoffmann M."/>
            <person name="Luo Y."/>
            <person name="Gonzalez-Escalona N."/>
            <person name="Allard M."/>
            <person name="Onderdonk A.B."/>
            <person name="Gerber G.K."/>
            <person name="Sonenshein A.L."/>
            <person name="Baliga N."/>
            <person name="Dupuy B."/>
            <person name="Bry L."/>
        </authorList>
    </citation>
    <scope>NUCLEOTIDE SEQUENCE [LARGE SCALE GENOMIC DNA]</scope>
    <source>
        <strain evidence="8 9">DSM 599</strain>
    </source>
</reference>
<feature type="transmembrane region" description="Helical" evidence="6">
    <location>
        <begin position="150"/>
        <end position="172"/>
    </location>
</feature>
<dbReference type="InterPro" id="IPR027022">
    <property type="entry name" value="ABC_permease_BceB-typ"/>
</dbReference>
<keyword evidence="5 6" id="KW-0472">Membrane</keyword>
<evidence type="ECO:0000256" key="6">
    <source>
        <dbReference type="PIRNR" id="PIRNR018968"/>
    </source>
</evidence>
<keyword evidence="4 6" id="KW-1133">Transmembrane helix</keyword>
<dbReference type="PANTHER" id="PTHR46795">
    <property type="entry name" value="ABC TRANSPORTER PERMEASE-RELATED-RELATED"/>
    <property type="match status" value="1"/>
</dbReference>